<evidence type="ECO:0000313" key="3">
    <source>
        <dbReference type="Proteomes" id="UP000182658"/>
    </source>
</evidence>
<keyword evidence="3" id="KW-1185">Reference proteome</keyword>
<reference evidence="2 3" key="1">
    <citation type="submission" date="2016-10" db="EMBL/GenBank/DDBJ databases">
        <title>Draft genome sequence of Coniochaeta ligniaria NRRL30616, a lignocellulolytic fungus for bioabatement of inhibitors in plant biomass hydrolysates.</title>
        <authorList>
            <consortium name="DOE Joint Genome Institute"/>
            <person name="Jimenez D.J."/>
            <person name="Hector R.E."/>
            <person name="Riley R."/>
            <person name="Sun H."/>
            <person name="Grigoriev I.V."/>
            <person name="Van Elsas J.D."/>
            <person name="Nichols N.N."/>
        </authorList>
    </citation>
    <scope>NUCLEOTIDE SEQUENCE [LARGE SCALE GENOMIC DNA]</scope>
    <source>
        <strain evidence="2 3">NRRL 30616</strain>
    </source>
</reference>
<feature type="region of interest" description="Disordered" evidence="1">
    <location>
        <begin position="162"/>
        <end position="183"/>
    </location>
</feature>
<gene>
    <name evidence="2" type="ORF">CONLIGDRAFT_689895</name>
</gene>
<proteinExistence type="predicted"/>
<feature type="region of interest" description="Disordered" evidence="1">
    <location>
        <begin position="39"/>
        <end position="58"/>
    </location>
</feature>
<evidence type="ECO:0000256" key="1">
    <source>
        <dbReference type="SAM" id="MobiDB-lite"/>
    </source>
</evidence>
<dbReference type="InParanoid" id="A0A1J7K5F3"/>
<sequence length="183" mass="20332">MPRETTTTSGQPTLAHQHQLRHHSYVGLSDTSYRLQIKPDKEGLRSTHRNTAPNIERTPIIQYVSPSWLVLSPPPPHPHPRPNPRNKHPNRSPPKAAPGNSPMDRWQNESIREAPWNTLMIDYVMDGGAATVNTYNPIQHKSRDEDDVDIRVLDVSSMAAPGCESTKGEHGSMYGGSSKGMAC</sequence>
<accession>A0A1J7K5F3</accession>
<name>A0A1J7K5F3_9PEZI</name>
<feature type="region of interest" description="Disordered" evidence="1">
    <location>
        <begin position="1"/>
        <end position="27"/>
    </location>
</feature>
<protein>
    <submittedName>
        <fullName evidence="2">Uncharacterized protein</fullName>
    </submittedName>
</protein>
<dbReference type="Proteomes" id="UP000182658">
    <property type="component" value="Unassembled WGS sequence"/>
</dbReference>
<organism evidence="2 3">
    <name type="scientific">Coniochaeta ligniaria NRRL 30616</name>
    <dbReference type="NCBI Taxonomy" id="1408157"/>
    <lineage>
        <taxon>Eukaryota</taxon>
        <taxon>Fungi</taxon>
        <taxon>Dikarya</taxon>
        <taxon>Ascomycota</taxon>
        <taxon>Pezizomycotina</taxon>
        <taxon>Sordariomycetes</taxon>
        <taxon>Sordariomycetidae</taxon>
        <taxon>Coniochaetales</taxon>
        <taxon>Coniochaetaceae</taxon>
        <taxon>Coniochaeta</taxon>
    </lineage>
</organism>
<dbReference type="EMBL" id="KV875093">
    <property type="protein sequence ID" value="OIW35450.1"/>
    <property type="molecule type" value="Genomic_DNA"/>
</dbReference>
<dbReference type="AlphaFoldDB" id="A0A1J7K5F3"/>
<feature type="region of interest" description="Disordered" evidence="1">
    <location>
        <begin position="71"/>
        <end position="106"/>
    </location>
</feature>
<feature type="compositionally biased region" description="Polar residues" evidence="1">
    <location>
        <begin position="1"/>
        <end position="16"/>
    </location>
</feature>
<feature type="compositionally biased region" description="Gly residues" evidence="1">
    <location>
        <begin position="173"/>
        <end position="183"/>
    </location>
</feature>
<evidence type="ECO:0000313" key="2">
    <source>
        <dbReference type="EMBL" id="OIW35450.1"/>
    </source>
</evidence>
<feature type="compositionally biased region" description="Basic residues" evidence="1">
    <location>
        <begin position="78"/>
        <end position="90"/>
    </location>
</feature>